<evidence type="ECO:0000256" key="1">
    <source>
        <dbReference type="ARBA" id="ARBA00012528"/>
    </source>
</evidence>
<evidence type="ECO:0000256" key="3">
    <source>
        <dbReference type="SAM" id="Coils"/>
    </source>
</evidence>
<dbReference type="Proteomes" id="UP001253545">
    <property type="component" value="Unassembled WGS sequence"/>
</dbReference>
<accession>A0ABU2ZS71</accession>
<keyword evidence="4" id="KW-0472">Membrane</keyword>
<feature type="transmembrane region" description="Helical" evidence="4">
    <location>
        <begin position="318"/>
        <end position="338"/>
    </location>
</feature>
<evidence type="ECO:0000313" key="6">
    <source>
        <dbReference type="EMBL" id="MDT0595488.1"/>
    </source>
</evidence>
<dbReference type="Gene3D" id="3.30.70.270">
    <property type="match status" value="1"/>
</dbReference>
<dbReference type="GO" id="GO:0052621">
    <property type="term" value="F:diguanylate cyclase activity"/>
    <property type="evidence" value="ECO:0007669"/>
    <property type="project" value="UniProtKB-EC"/>
</dbReference>
<gene>
    <name evidence="6" type="ORF">RM552_11575</name>
</gene>
<sequence length="633" mass="72486">MQFNKKPTLQVVSIGIILLTLVFLSVLMGIPYYLSKMNEENGQILASQFFVDTQQSVDANKFYGPENSMLDWQKLENENFGLSNASFWIKLKIEAAQTQNEPLLLIDYSLLDQVNVWFIAAQADSGERDTVAAYSTGDSFPFYNRIVEHEQFLFNVPSSEVDLEVFIRVRSEGAIKIPITLWDKNEFIEYSGLYKLFAGIFFGYLIAMIITSLFVYSTTRNPLFIIYSGFVFSIILGVASLEGFAFHYLWPNWLWVQEYGVILAFSMTAILGISMSSRLLELRDCFPNIYRLFSALRLVYIFIILSCLFFSYALIAPLFMLLLCITIPLICCLSLVLALRGNRIAMYYCATWLVFFCSCILAALENFGIYSTFVDYSVIIMGGALLDSIILSFALATKFNQQLEQAIQTKDIAINKEIEALEAQEELLKLQEQNKIDLEYNIEERTLELEIALRELAEKNQELERLSAIDPLTSVMNRRYFDKRLLAESRRSRREITSLGILMLDIDHFKKINDNHGHLCGDYCLKLFAQMLKDTIKRPTDVICRYGGEEFVLILPNTSLEGLQVLAERIRLAIQEKTILFESKQLSMTVSIGGCSRVMGSEEEHAIIIGYVDKLLYQAKETGRNRCVIEEYQ</sequence>
<dbReference type="Pfam" id="PF07695">
    <property type="entry name" value="7TMR-DISM_7TM"/>
    <property type="match status" value="1"/>
</dbReference>
<dbReference type="NCBIfam" id="TIGR00254">
    <property type="entry name" value="GGDEF"/>
    <property type="match status" value="1"/>
</dbReference>
<keyword evidence="3" id="KW-0175">Coiled coil</keyword>
<dbReference type="SUPFAM" id="SSF55073">
    <property type="entry name" value="Nucleotide cyclase"/>
    <property type="match status" value="1"/>
</dbReference>
<keyword evidence="6" id="KW-0808">Transferase</keyword>
<keyword evidence="4" id="KW-1133">Transmembrane helix</keyword>
<feature type="transmembrane region" description="Helical" evidence="4">
    <location>
        <begin position="376"/>
        <end position="396"/>
    </location>
</feature>
<evidence type="ECO:0000256" key="2">
    <source>
        <dbReference type="ARBA" id="ARBA00034247"/>
    </source>
</evidence>
<dbReference type="CDD" id="cd01949">
    <property type="entry name" value="GGDEF"/>
    <property type="match status" value="1"/>
</dbReference>
<feature type="coiled-coil region" evidence="3">
    <location>
        <begin position="413"/>
        <end position="469"/>
    </location>
</feature>
<dbReference type="InterPro" id="IPR000160">
    <property type="entry name" value="GGDEF_dom"/>
</dbReference>
<dbReference type="RefSeq" id="WP_311369004.1">
    <property type="nucleotide sequence ID" value="NZ_JAVRHX010000003.1"/>
</dbReference>
<dbReference type="InterPro" id="IPR043128">
    <property type="entry name" value="Rev_trsase/Diguanyl_cyclase"/>
</dbReference>
<dbReference type="InterPro" id="IPR011623">
    <property type="entry name" value="7TMR_DISM_rcpt_extracell_dom1"/>
</dbReference>
<keyword evidence="7" id="KW-1185">Reference proteome</keyword>
<feature type="domain" description="GGDEF" evidence="5">
    <location>
        <begin position="497"/>
        <end position="632"/>
    </location>
</feature>
<organism evidence="6 7">
    <name type="scientific">Glaciecola petra</name>
    <dbReference type="NCBI Taxonomy" id="3075602"/>
    <lineage>
        <taxon>Bacteria</taxon>
        <taxon>Pseudomonadati</taxon>
        <taxon>Pseudomonadota</taxon>
        <taxon>Gammaproteobacteria</taxon>
        <taxon>Alteromonadales</taxon>
        <taxon>Alteromonadaceae</taxon>
        <taxon>Glaciecola</taxon>
    </lineage>
</organism>
<feature type="transmembrane region" description="Helical" evidence="4">
    <location>
        <begin position="261"/>
        <end position="280"/>
    </location>
</feature>
<feature type="transmembrane region" description="Helical" evidence="4">
    <location>
        <begin position="196"/>
        <end position="216"/>
    </location>
</feature>
<feature type="transmembrane region" description="Helical" evidence="4">
    <location>
        <begin position="12"/>
        <end position="34"/>
    </location>
</feature>
<dbReference type="Pfam" id="PF07696">
    <property type="entry name" value="7TMR-DISMED2"/>
    <property type="match status" value="1"/>
</dbReference>
<name>A0ABU2ZS71_9ALTE</name>
<comment type="catalytic activity">
    <reaction evidence="2">
        <text>2 GTP = 3',3'-c-di-GMP + 2 diphosphate</text>
        <dbReference type="Rhea" id="RHEA:24898"/>
        <dbReference type="ChEBI" id="CHEBI:33019"/>
        <dbReference type="ChEBI" id="CHEBI:37565"/>
        <dbReference type="ChEBI" id="CHEBI:58805"/>
        <dbReference type="EC" id="2.7.7.65"/>
    </reaction>
</comment>
<dbReference type="EC" id="2.7.7.65" evidence="1"/>
<dbReference type="SMART" id="SM00267">
    <property type="entry name" value="GGDEF"/>
    <property type="match status" value="1"/>
</dbReference>
<evidence type="ECO:0000259" key="5">
    <source>
        <dbReference type="PROSITE" id="PS50887"/>
    </source>
</evidence>
<dbReference type="InterPro" id="IPR029787">
    <property type="entry name" value="Nucleotide_cyclase"/>
</dbReference>
<reference evidence="6 7" key="1">
    <citation type="submission" date="2023-09" db="EMBL/GenBank/DDBJ databases">
        <authorList>
            <person name="Rey-Velasco X."/>
        </authorList>
    </citation>
    <scope>NUCLEOTIDE SEQUENCE [LARGE SCALE GENOMIC DNA]</scope>
    <source>
        <strain evidence="6 7">P117</strain>
    </source>
</reference>
<protein>
    <recommendedName>
        <fullName evidence="1">diguanylate cyclase</fullName>
        <ecNumber evidence="1">2.7.7.65</ecNumber>
    </recommendedName>
</protein>
<dbReference type="PROSITE" id="PS50887">
    <property type="entry name" value="GGDEF"/>
    <property type="match status" value="1"/>
</dbReference>
<evidence type="ECO:0000313" key="7">
    <source>
        <dbReference type="Proteomes" id="UP001253545"/>
    </source>
</evidence>
<dbReference type="Gene3D" id="2.60.40.2380">
    <property type="match status" value="1"/>
</dbReference>
<feature type="transmembrane region" description="Helical" evidence="4">
    <location>
        <begin position="345"/>
        <end position="364"/>
    </location>
</feature>
<dbReference type="PANTHER" id="PTHR45138:SF9">
    <property type="entry name" value="DIGUANYLATE CYCLASE DGCM-RELATED"/>
    <property type="match status" value="1"/>
</dbReference>
<evidence type="ECO:0000256" key="4">
    <source>
        <dbReference type="SAM" id="Phobius"/>
    </source>
</evidence>
<dbReference type="PANTHER" id="PTHR45138">
    <property type="entry name" value="REGULATORY COMPONENTS OF SENSORY TRANSDUCTION SYSTEM"/>
    <property type="match status" value="1"/>
</dbReference>
<dbReference type="Pfam" id="PF00990">
    <property type="entry name" value="GGDEF"/>
    <property type="match status" value="1"/>
</dbReference>
<dbReference type="InterPro" id="IPR050469">
    <property type="entry name" value="Diguanylate_Cyclase"/>
</dbReference>
<comment type="caution">
    <text evidence="6">The sequence shown here is derived from an EMBL/GenBank/DDBJ whole genome shotgun (WGS) entry which is preliminary data.</text>
</comment>
<keyword evidence="4" id="KW-0812">Transmembrane</keyword>
<feature type="transmembrane region" description="Helical" evidence="4">
    <location>
        <begin position="292"/>
        <end position="312"/>
    </location>
</feature>
<dbReference type="EMBL" id="JAVRHX010000003">
    <property type="protein sequence ID" value="MDT0595488.1"/>
    <property type="molecule type" value="Genomic_DNA"/>
</dbReference>
<dbReference type="InterPro" id="IPR011622">
    <property type="entry name" value="7TMR_DISM_rcpt_extracell_dom2"/>
</dbReference>
<feature type="transmembrane region" description="Helical" evidence="4">
    <location>
        <begin position="223"/>
        <end position="249"/>
    </location>
</feature>
<proteinExistence type="predicted"/>
<keyword evidence="6" id="KW-0548">Nucleotidyltransferase</keyword>